<organism evidence="2 3">
    <name type="scientific">Sphingomonas daechungensis</name>
    <dbReference type="NCBI Taxonomy" id="1176646"/>
    <lineage>
        <taxon>Bacteria</taxon>
        <taxon>Pseudomonadati</taxon>
        <taxon>Pseudomonadota</taxon>
        <taxon>Alphaproteobacteria</taxon>
        <taxon>Sphingomonadales</taxon>
        <taxon>Sphingomonadaceae</taxon>
        <taxon>Sphingomonas</taxon>
    </lineage>
</organism>
<gene>
    <name evidence="2" type="ORF">H9L15_02680</name>
</gene>
<keyword evidence="2" id="KW-0012">Acyltransferase</keyword>
<dbReference type="GO" id="GO:0016746">
    <property type="term" value="F:acyltransferase activity"/>
    <property type="evidence" value="ECO:0007669"/>
    <property type="project" value="UniProtKB-KW"/>
</dbReference>
<feature type="transmembrane region" description="Helical" evidence="1">
    <location>
        <begin position="78"/>
        <end position="95"/>
    </location>
</feature>
<name>A0ABX6T2C8_9SPHN</name>
<evidence type="ECO:0000313" key="3">
    <source>
        <dbReference type="Proteomes" id="UP000516134"/>
    </source>
</evidence>
<keyword evidence="2" id="KW-0808">Transferase</keyword>
<keyword evidence="1" id="KW-1133">Transmembrane helix</keyword>
<evidence type="ECO:0000313" key="2">
    <source>
        <dbReference type="EMBL" id="QNP43636.1"/>
    </source>
</evidence>
<keyword evidence="3" id="KW-1185">Reference proteome</keyword>
<dbReference type="Proteomes" id="UP000516134">
    <property type="component" value="Chromosome"/>
</dbReference>
<dbReference type="EMBL" id="CP060780">
    <property type="protein sequence ID" value="QNP43636.1"/>
    <property type="molecule type" value="Genomic_DNA"/>
</dbReference>
<feature type="transmembrane region" description="Helical" evidence="1">
    <location>
        <begin position="24"/>
        <end position="42"/>
    </location>
</feature>
<accession>A0ABX6T2C8</accession>
<protein>
    <submittedName>
        <fullName evidence="2">Acyltransferase</fullName>
    </submittedName>
</protein>
<dbReference type="RefSeq" id="WP_187715061.1">
    <property type="nucleotide sequence ID" value="NZ_CP060780.1"/>
</dbReference>
<proteinExistence type="predicted"/>
<reference evidence="2 3" key="1">
    <citation type="submission" date="2020-08" db="EMBL/GenBank/DDBJ databases">
        <title>Genome sequence of Sphingomonas daechungensis KACC 18115T.</title>
        <authorList>
            <person name="Hyun D.-W."/>
            <person name="Bae J.-W."/>
        </authorList>
    </citation>
    <scope>NUCLEOTIDE SEQUENCE [LARGE SCALE GENOMIC DNA]</scope>
    <source>
        <strain evidence="2 3">KACC 18115</strain>
    </source>
</reference>
<feature type="transmembrane region" description="Helical" evidence="1">
    <location>
        <begin position="136"/>
        <end position="156"/>
    </location>
</feature>
<sequence length="179" mass="19418">MFLTAVVLAGSALRGRIDVMNFYANPIIFEFLSGVVLGIIYMRHQFARSWTWLLAVAAGFIILRDGSILPFLGHASNLVGATLVVGGALYSRTLPIPGLKAVGDASYSLYLTHVITLAALAHFWRSGGLESLGPTAFTAVGVTVSILGAMLCYRLLERPMTQGLRRFWRTSPRKHLPAA</sequence>
<keyword evidence="1" id="KW-0812">Transmembrane</keyword>
<keyword evidence="1" id="KW-0472">Membrane</keyword>
<evidence type="ECO:0000256" key="1">
    <source>
        <dbReference type="SAM" id="Phobius"/>
    </source>
</evidence>
<feature type="transmembrane region" description="Helical" evidence="1">
    <location>
        <begin position="107"/>
        <end position="124"/>
    </location>
</feature>
<feature type="transmembrane region" description="Helical" evidence="1">
    <location>
        <begin position="49"/>
        <end position="72"/>
    </location>
</feature>